<organism evidence="1">
    <name type="scientific">Medioppia subpectinata</name>
    <dbReference type="NCBI Taxonomy" id="1979941"/>
    <lineage>
        <taxon>Eukaryota</taxon>
        <taxon>Metazoa</taxon>
        <taxon>Ecdysozoa</taxon>
        <taxon>Arthropoda</taxon>
        <taxon>Chelicerata</taxon>
        <taxon>Arachnida</taxon>
        <taxon>Acari</taxon>
        <taxon>Acariformes</taxon>
        <taxon>Sarcoptiformes</taxon>
        <taxon>Oribatida</taxon>
        <taxon>Brachypylina</taxon>
        <taxon>Oppioidea</taxon>
        <taxon>Oppiidae</taxon>
        <taxon>Medioppia</taxon>
    </lineage>
</organism>
<dbReference type="EMBL" id="OC889110">
    <property type="protein sequence ID" value="CAD7645574.1"/>
    <property type="molecule type" value="Genomic_DNA"/>
</dbReference>
<evidence type="ECO:0000313" key="1">
    <source>
        <dbReference type="EMBL" id="CAD7645574.1"/>
    </source>
</evidence>
<dbReference type="EMBL" id="CAJPIZ010034535">
    <property type="protein sequence ID" value="CAG2120626.1"/>
    <property type="molecule type" value="Genomic_DNA"/>
</dbReference>
<evidence type="ECO:0000313" key="2">
    <source>
        <dbReference type="Proteomes" id="UP000759131"/>
    </source>
</evidence>
<gene>
    <name evidence="1" type="ORF">OSB1V03_LOCUS20572</name>
</gene>
<proteinExistence type="predicted"/>
<reference evidence="1" key="1">
    <citation type="submission" date="2020-11" db="EMBL/GenBank/DDBJ databases">
        <authorList>
            <person name="Tran Van P."/>
        </authorList>
    </citation>
    <scope>NUCLEOTIDE SEQUENCE</scope>
</reference>
<accession>A0A7R9LPW9</accession>
<sequence>MEFPSVATIPMRRTVPSTCAAPIEEAFYAVTDAVFAPFGHATDLMTVLMEPMK</sequence>
<protein>
    <submittedName>
        <fullName evidence="1">Uncharacterized protein</fullName>
    </submittedName>
</protein>
<dbReference type="Proteomes" id="UP000759131">
    <property type="component" value="Unassembled WGS sequence"/>
</dbReference>
<dbReference type="AlphaFoldDB" id="A0A7R9LPW9"/>
<keyword evidence="2" id="KW-1185">Reference proteome</keyword>
<name>A0A7R9LPW9_9ACAR</name>